<evidence type="ECO:0000313" key="3">
    <source>
        <dbReference type="EMBL" id="AKQ47338.1"/>
    </source>
</evidence>
<organism evidence="3 4">
    <name type="scientific">Rufibacter radiotolerans</name>
    <dbReference type="NCBI Taxonomy" id="1379910"/>
    <lineage>
        <taxon>Bacteria</taxon>
        <taxon>Pseudomonadati</taxon>
        <taxon>Bacteroidota</taxon>
        <taxon>Cytophagia</taxon>
        <taxon>Cytophagales</taxon>
        <taxon>Hymenobacteraceae</taxon>
        <taxon>Rufibacter</taxon>
    </lineage>
</organism>
<reference evidence="3 4" key="1">
    <citation type="submission" date="2015-01" db="EMBL/GenBank/DDBJ databases">
        <title>Rufibacter sp./DG31D/ whole genome sequencing.</title>
        <authorList>
            <person name="Kim M.K."/>
            <person name="Srinivasan S."/>
            <person name="Lee J.-J."/>
        </authorList>
    </citation>
    <scope>NUCLEOTIDE SEQUENCE [LARGE SCALE GENOMIC DNA]</scope>
    <source>
        <strain evidence="3 4">DG31D</strain>
    </source>
</reference>
<dbReference type="AlphaFoldDB" id="A0A0H4VPV3"/>
<proteinExistence type="predicted"/>
<feature type="domain" description="DUF6799" evidence="2">
    <location>
        <begin position="24"/>
        <end position="83"/>
    </location>
</feature>
<dbReference type="Proteomes" id="UP000036458">
    <property type="component" value="Chromosome"/>
</dbReference>
<gene>
    <name evidence="3" type="ORF">TH63_19505</name>
</gene>
<evidence type="ECO:0000259" key="2">
    <source>
        <dbReference type="Pfam" id="PF20606"/>
    </source>
</evidence>
<dbReference type="PATRIC" id="fig|1379910.4.peg.4250"/>
<feature type="coiled-coil region" evidence="1">
    <location>
        <begin position="137"/>
        <end position="165"/>
    </location>
</feature>
<keyword evidence="1" id="KW-0175">Coiled coil</keyword>
<dbReference type="EMBL" id="CP010777">
    <property type="protein sequence ID" value="AKQ47338.1"/>
    <property type="molecule type" value="Genomic_DNA"/>
</dbReference>
<dbReference type="Pfam" id="PF20606">
    <property type="entry name" value="DUF6799"/>
    <property type="match status" value="1"/>
</dbReference>
<evidence type="ECO:0000313" key="4">
    <source>
        <dbReference type="Proteomes" id="UP000036458"/>
    </source>
</evidence>
<name>A0A0H4VPV3_9BACT</name>
<evidence type="ECO:0000256" key="1">
    <source>
        <dbReference type="SAM" id="Coils"/>
    </source>
</evidence>
<dbReference type="InterPro" id="IPR046478">
    <property type="entry name" value="DUF6799"/>
</dbReference>
<dbReference type="KEGG" id="ruf:TH63_19505"/>
<keyword evidence="4" id="KW-1185">Reference proteome</keyword>
<sequence length="193" mass="21535">MPTASWAQQGQDTMITRSTIKDNTIFWQQGKLVQHKGGKLYAVEAPIQYSNGTTVSPDGQVRMPDGKTYTLKQKNAVSPQGRVVLVADDIFTYNTIIEQEKKVVGDTETRITTVDGKIVSVGNNKGRTTYPLGQVKRTQLLEQRVKLLEERAALLEKNLTAQERKSIEAYYNGLNKQLTALDQKLQALPAQVK</sequence>
<protein>
    <recommendedName>
        <fullName evidence="2">DUF6799 domain-containing protein</fullName>
    </recommendedName>
</protein>
<accession>A0A0H4VPV3</accession>